<dbReference type="Pfam" id="PF01977">
    <property type="entry name" value="UbiD"/>
    <property type="match status" value="1"/>
</dbReference>
<organism evidence="4">
    <name type="scientific">uncultured bacterium fosmid pJB95A1</name>
    <dbReference type="NCBI Taxonomy" id="1478075"/>
    <lineage>
        <taxon>Bacteria</taxon>
        <taxon>environmental samples</taxon>
    </lineage>
</organism>
<sequence length="625" mass="69734">MYKSLEQALLDLEKAGMLKRVHQEVDPNLEMAEIARQVFEANGPALLFEKIKGSPFRGACNIFGSEERLQFLFRKSMKGTQTAVLFKSNPVEFFKHPNPFKLLTAAKAGICALPRRSGSIKDFQECSLKDLPQLKSWPMDGGAFVTLPQVATRPGEKSSIMTTNVGMYRIQMSGNDYQQGKECGLHYQIKRDIARHHRKAIEEGRPLKVSVFVGGPPSHTVAAVMPMPENLSELVFAGMLGGRRFNYFIHNGYLVSSDADFCILGEVGPSLKPEGPFGDHIGYYSDKHNFPYMRIEKVLCKKNAIYPFTVVGRPPQEDTLFGSFIHQVTKPMVPASIPGLHAVHAVDPAGVHPLCLALASERFLPYAKPEDREPMEILKTANALLGFNQASLSKYLIIAAKEDEMESGRKIDVNDVPGFFAHVLERMDFKRDLHFQTATTIDTLDYSGSSLNHGSKLVMAAAGIKRRDLRCDMTDLQSLTLPEEFTAGGDLRAYIPMAGVLVIEGPAFNAEKRKDLMEKLAGAIAQWKYRDNYPLVSLIDSRPVLDESLKGDNLNDFLWLTFTRSDPAQDIFGWNEHVENKHWSAEAPIIIDARIKPHHQKALTIPEEIKTRARAILKEEGILGG</sequence>
<dbReference type="SUPFAM" id="SSF143968">
    <property type="entry name" value="UbiD C-terminal domain-like"/>
    <property type="match status" value="2"/>
</dbReference>
<proteinExistence type="predicted"/>
<accession>A0A0H3UA42</accession>
<dbReference type="Gene3D" id="3.40.1670.10">
    <property type="entry name" value="UbiD C-terminal domain-like"/>
    <property type="match status" value="1"/>
</dbReference>
<dbReference type="InterPro" id="IPR049381">
    <property type="entry name" value="UbiD-like_C"/>
</dbReference>
<dbReference type="PANTHER" id="PTHR30108:SF7">
    <property type="entry name" value="3-POLYPRENYL-4-HYDROXYBENZOATE DECARBOXYLASE"/>
    <property type="match status" value="1"/>
</dbReference>
<dbReference type="AlphaFoldDB" id="A0A0H3UA42"/>
<dbReference type="Pfam" id="PF20695">
    <property type="entry name" value="UbiD_N"/>
    <property type="match status" value="1"/>
</dbReference>
<dbReference type="SUPFAM" id="SSF50475">
    <property type="entry name" value="FMN-binding split barrel"/>
    <property type="match status" value="1"/>
</dbReference>
<dbReference type="GO" id="GO:0016831">
    <property type="term" value="F:carboxy-lyase activity"/>
    <property type="evidence" value="ECO:0007669"/>
    <property type="project" value="InterPro"/>
</dbReference>
<dbReference type="PANTHER" id="PTHR30108">
    <property type="entry name" value="3-OCTAPRENYL-4-HYDROXYBENZOATE CARBOXY-LYASE-RELATED"/>
    <property type="match status" value="1"/>
</dbReference>
<dbReference type="EMBL" id="KF540247">
    <property type="protein sequence ID" value="AIF26803.1"/>
    <property type="molecule type" value="Genomic_DNA"/>
</dbReference>
<evidence type="ECO:0000313" key="4">
    <source>
        <dbReference type="EMBL" id="AIF26803.1"/>
    </source>
</evidence>
<evidence type="ECO:0000259" key="3">
    <source>
        <dbReference type="Pfam" id="PF20696"/>
    </source>
</evidence>
<dbReference type="InterPro" id="IPR048304">
    <property type="entry name" value="UbiD_Rift_dom"/>
</dbReference>
<name>A0A0H3UA42_9BACT</name>
<keyword evidence="4" id="KW-0456">Lyase</keyword>
<protein>
    <submittedName>
        <fullName evidence="4">Putative carboxylyase-related protein</fullName>
    </submittedName>
</protein>
<evidence type="ECO:0000259" key="2">
    <source>
        <dbReference type="Pfam" id="PF20695"/>
    </source>
</evidence>
<feature type="domain" description="3-octaprenyl-4-hydroxybenzoate carboxy-lyase-like C-terminal" evidence="3">
    <location>
        <begin position="320"/>
        <end position="461"/>
    </location>
</feature>
<feature type="domain" description="3-octaprenyl-4-hydroxybenzoate carboxy-lyase-like Rift-related" evidence="1">
    <location>
        <begin position="124"/>
        <end position="314"/>
    </location>
</feature>
<feature type="domain" description="3-octaprenyl-4-hydroxybenzoate carboxy-lyase-like N-terminal" evidence="2">
    <location>
        <begin position="10"/>
        <end position="74"/>
    </location>
</feature>
<dbReference type="Pfam" id="PF20696">
    <property type="entry name" value="UbiD_C"/>
    <property type="match status" value="1"/>
</dbReference>
<reference evidence="4" key="1">
    <citation type="submission" date="2013-08" db="EMBL/GenBank/DDBJ databases">
        <title>Comparison of modified E. coli strains.</title>
        <authorList>
            <person name="Juergensen J."/>
            <person name="Bonge A."/>
            <person name="Streit W.R."/>
        </authorList>
    </citation>
    <scope>NUCLEOTIDE SEQUENCE</scope>
</reference>
<evidence type="ECO:0000259" key="1">
    <source>
        <dbReference type="Pfam" id="PF01977"/>
    </source>
</evidence>
<dbReference type="InterPro" id="IPR049383">
    <property type="entry name" value="UbiD-like_N"/>
</dbReference>
<dbReference type="InterPro" id="IPR002830">
    <property type="entry name" value="UbiD"/>
</dbReference>
<dbReference type="GO" id="GO:0005737">
    <property type="term" value="C:cytoplasm"/>
    <property type="evidence" value="ECO:0007669"/>
    <property type="project" value="TreeGrafter"/>
</dbReference>